<dbReference type="EMBL" id="BTGB01000003">
    <property type="protein sequence ID" value="GMM46220.1"/>
    <property type="molecule type" value="Genomic_DNA"/>
</dbReference>
<dbReference type="AlphaFoldDB" id="A0AAV5R4L3"/>
<dbReference type="InterPro" id="IPR025659">
    <property type="entry name" value="Tubby-like_C"/>
</dbReference>
<sequence>MNGPPTDTLSYILTLPRISIKRVVQEWNVFFDIQQTVQYEIYNEEGVQIGMMLERKTGKLGAISRQLDGTDRPFCIDLIDMQGNILLSVTRPFKVIRSHCKISIPYNGMGNGMYSFTDNRWKKNDRKYESIEIGECNEKWTFFKKKYELVENGRLFGKIKSEYLSWEFPIFDVNDGSKCAQVTRKMSNWQIEMFSDGGIYSLEFNPNGSHSLDLNKRCVVLSTVVAIDFDQFSLHSKDESGFDNSYY</sequence>
<evidence type="ECO:0000313" key="3">
    <source>
        <dbReference type="EMBL" id="GMM46220.1"/>
    </source>
</evidence>
<dbReference type="Proteomes" id="UP001378960">
    <property type="component" value="Unassembled WGS sequence"/>
</dbReference>
<dbReference type="PANTHER" id="PTHR23248">
    <property type="entry name" value="PHOSPHOLIPID SCRAMBLASE-RELATED"/>
    <property type="match status" value="1"/>
</dbReference>
<gene>
    <name evidence="3" type="ORF">DAPK24_027950</name>
</gene>
<dbReference type="GO" id="GO:0017128">
    <property type="term" value="F:phospholipid scramblase activity"/>
    <property type="evidence" value="ECO:0007669"/>
    <property type="project" value="InterPro"/>
</dbReference>
<evidence type="ECO:0000256" key="1">
    <source>
        <dbReference type="ARBA" id="ARBA00005350"/>
    </source>
</evidence>
<dbReference type="InterPro" id="IPR005552">
    <property type="entry name" value="Scramblase"/>
</dbReference>
<dbReference type="Pfam" id="PF03803">
    <property type="entry name" value="Scramblase"/>
    <property type="match status" value="1"/>
</dbReference>
<proteinExistence type="inferred from homology"/>
<dbReference type="SUPFAM" id="SSF54518">
    <property type="entry name" value="Tubby C-terminal domain-like"/>
    <property type="match status" value="1"/>
</dbReference>
<comment type="similarity">
    <text evidence="1 2">Belongs to the phospholipid scramblase family.</text>
</comment>
<comment type="caution">
    <text evidence="3">The sequence shown here is derived from an EMBL/GenBank/DDBJ whole genome shotgun (WGS) entry which is preliminary data.</text>
</comment>
<dbReference type="PANTHER" id="PTHR23248:SF9">
    <property type="entry name" value="PHOSPHOLIPID SCRAMBLASE"/>
    <property type="match status" value="1"/>
</dbReference>
<evidence type="ECO:0000313" key="4">
    <source>
        <dbReference type="Proteomes" id="UP001378960"/>
    </source>
</evidence>
<protein>
    <recommendedName>
        <fullName evidence="2">Phospholipid scramblase</fullName>
    </recommendedName>
</protein>
<reference evidence="3 4" key="1">
    <citation type="journal article" date="2023" name="Elife">
        <title>Identification of key yeast species and microbe-microbe interactions impacting larval growth of Drosophila in the wild.</title>
        <authorList>
            <person name="Mure A."/>
            <person name="Sugiura Y."/>
            <person name="Maeda R."/>
            <person name="Honda K."/>
            <person name="Sakurai N."/>
            <person name="Takahashi Y."/>
            <person name="Watada M."/>
            <person name="Katoh T."/>
            <person name="Gotoh A."/>
            <person name="Gotoh Y."/>
            <person name="Taniguchi I."/>
            <person name="Nakamura K."/>
            <person name="Hayashi T."/>
            <person name="Katayama T."/>
            <person name="Uemura T."/>
            <person name="Hattori Y."/>
        </authorList>
    </citation>
    <scope>NUCLEOTIDE SEQUENCE [LARGE SCALE GENOMIC DNA]</scope>
    <source>
        <strain evidence="3 4">PK-24</strain>
    </source>
</reference>
<organism evidence="3 4">
    <name type="scientific">Pichia kluyveri</name>
    <name type="common">Yeast</name>
    <dbReference type="NCBI Taxonomy" id="36015"/>
    <lineage>
        <taxon>Eukaryota</taxon>
        <taxon>Fungi</taxon>
        <taxon>Dikarya</taxon>
        <taxon>Ascomycota</taxon>
        <taxon>Saccharomycotina</taxon>
        <taxon>Pichiomycetes</taxon>
        <taxon>Pichiales</taxon>
        <taxon>Pichiaceae</taxon>
        <taxon>Pichia</taxon>
    </lineage>
</organism>
<keyword evidence="4" id="KW-1185">Reference proteome</keyword>
<evidence type="ECO:0000256" key="2">
    <source>
        <dbReference type="RuleBase" id="RU363116"/>
    </source>
</evidence>
<accession>A0AAV5R4L3</accession>
<dbReference type="GO" id="GO:0005886">
    <property type="term" value="C:plasma membrane"/>
    <property type="evidence" value="ECO:0007669"/>
    <property type="project" value="TreeGrafter"/>
</dbReference>
<name>A0AAV5R4L3_PICKL</name>